<dbReference type="KEGG" id="nau:109215015"/>
<name>A0A1J6K993_NICAT</name>
<reference evidence="3 4" key="1">
    <citation type="submission" date="2016-11" db="EMBL/GenBank/DDBJ databases">
        <title>The genome of Nicotiana attenuata.</title>
        <authorList>
            <person name="Xu S."/>
            <person name="Brockmoeller T."/>
            <person name="Gaquerel E."/>
            <person name="Navarro A."/>
            <person name="Kuhl H."/>
            <person name="Gase K."/>
            <person name="Ling Z."/>
            <person name="Zhou W."/>
            <person name="Kreitzer C."/>
            <person name="Stanke M."/>
            <person name="Tang H."/>
            <person name="Lyons E."/>
            <person name="Pandey P."/>
            <person name="Pandey S.P."/>
            <person name="Timmermann B."/>
            <person name="Baldwin I.T."/>
        </authorList>
    </citation>
    <scope>NUCLEOTIDE SEQUENCE [LARGE SCALE GENOMIC DNA]</scope>
    <source>
        <strain evidence="4">cv. UT</strain>
        <strain evidence="3">UT</strain>
        <tissue evidence="3">Leaves</tissue>
    </source>
</reference>
<feature type="compositionally biased region" description="Polar residues" evidence="1">
    <location>
        <begin position="60"/>
        <end position="75"/>
    </location>
</feature>
<gene>
    <name evidence="2" type="ORF">A4A49_40535</name>
    <name evidence="3" type="ORF">A4A49_60329</name>
</gene>
<dbReference type="AlphaFoldDB" id="A0A1J6K993"/>
<sequence length="188" mass="20716">MPKVKRFRNPLKSAHGPYDAPGRSSSSTTPAPSLVIEPSTSLQAPSHAPASSSVADEVPQQEQAPTQPSNPSAMSTRHPGRESTQYWKVEAIDSNNTTKHIKIKVNEVNNLPIGERIIVDFEIYDAAYGGYCGLLAIDGNFFPINFDRWSGPSGIPKKYKEDCFETMLKPRFFLGLLMPLHTDIAMLV</sequence>
<proteinExistence type="predicted"/>
<feature type="region of interest" description="Disordered" evidence="1">
    <location>
        <begin position="1"/>
        <end position="84"/>
    </location>
</feature>
<evidence type="ECO:0000313" key="4">
    <source>
        <dbReference type="Proteomes" id="UP000187609"/>
    </source>
</evidence>
<accession>A0A1J6K993</accession>
<dbReference type="OrthoDB" id="1304590at2759"/>
<dbReference type="EMBL" id="MJEQ01002719">
    <property type="protein sequence ID" value="OIT26666.1"/>
    <property type="molecule type" value="Genomic_DNA"/>
</dbReference>
<dbReference type="EMBL" id="MJEQ01037187">
    <property type="protein sequence ID" value="OIT02983.1"/>
    <property type="molecule type" value="Genomic_DNA"/>
</dbReference>
<dbReference type="Proteomes" id="UP000187609">
    <property type="component" value="Unassembled WGS sequence"/>
</dbReference>
<evidence type="ECO:0000313" key="2">
    <source>
        <dbReference type="EMBL" id="OIT02983.1"/>
    </source>
</evidence>
<dbReference type="Gramene" id="OIT02983">
    <property type="protein sequence ID" value="OIT02983"/>
    <property type="gene ID" value="A4A49_40535"/>
</dbReference>
<organism evidence="3 4">
    <name type="scientific">Nicotiana attenuata</name>
    <name type="common">Coyote tobacco</name>
    <dbReference type="NCBI Taxonomy" id="49451"/>
    <lineage>
        <taxon>Eukaryota</taxon>
        <taxon>Viridiplantae</taxon>
        <taxon>Streptophyta</taxon>
        <taxon>Embryophyta</taxon>
        <taxon>Tracheophyta</taxon>
        <taxon>Spermatophyta</taxon>
        <taxon>Magnoliopsida</taxon>
        <taxon>eudicotyledons</taxon>
        <taxon>Gunneridae</taxon>
        <taxon>Pentapetalae</taxon>
        <taxon>asterids</taxon>
        <taxon>lamiids</taxon>
        <taxon>Solanales</taxon>
        <taxon>Solanaceae</taxon>
        <taxon>Nicotianoideae</taxon>
        <taxon>Nicotianeae</taxon>
        <taxon>Nicotiana</taxon>
    </lineage>
</organism>
<protein>
    <submittedName>
        <fullName evidence="3">Uncharacterized protein</fullName>
    </submittedName>
</protein>
<dbReference type="Gramene" id="OIT26666">
    <property type="protein sequence ID" value="OIT26666"/>
    <property type="gene ID" value="A4A49_60329"/>
</dbReference>
<comment type="caution">
    <text evidence="3">The sequence shown here is derived from an EMBL/GenBank/DDBJ whole genome shotgun (WGS) entry which is preliminary data.</text>
</comment>
<feature type="compositionally biased region" description="Low complexity" evidence="1">
    <location>
        <begin position="44"/>
        <end position="55"/>
    </location>
</feature>
<evidence type="ECO:0000313" key="3">
    <source>
        <dbReference type="EMBL" id="OIT26666.1"/>
    </source>
</evidence>
<evidence type="ECO:0000256" key="1">
    <source>
        <dbReference type="SAM" id="MobiDB-lite"/>
    </source>
</evidence>
<keyword evidence="4" id="KW-1185">Reference proteome</keyword>